<gene>
    <name evidence="5" type="ORF">WI372_07390</name>
</gene>
<evidence type="ECO:0000256" key="2">
    <source>
        <dbReference type="SAM" id="MobiDB-lite"/>
    </source>
</evidence>
<accession>A0ABU9EB63</accession>
<keyword evidence="6" id="KW-1185">Reference proteome</keyword>
<name>A0ABU9EB63_9BACT</name>
<dbReference type="InterPro" id="IPR052025">
    <property type="entry name" value="Xyloglucanase_GH74"/>
</dbReference>
<keyword evidence="1" id="KW-0677">Repeat</keyword>
<dbReference type="EMBL" id="JBBHLI010000003">
    <property type="protein sequence ID" value="MEK9500795.1"/>
    <property type="molecule type" value="Genomic_DNA"/>
</dbReference>
<dbReference type="InterPro" id="IPR031778">
    <property type="entry name" value="Sortilin_N"/>
</dbReference>
<evidence type="ECO:0000256" key="1">
    <source>
        <dbReference type="ARBA" id="ARBA00022737"/>
    </source>
</evidence>
<evidence type="ECO:0000259" key="4">
    <source>
        <dbReference type="Pfam" id="PF15902"/>
    </source>
</evidence>
<dbReference type="SUPFAM" id="SSF110296">
    <property type="entry name" value="Oligoxyloglucan reducing end-specific cellobiohydrolase"/>
    <property type="match status" value="3"/>
</dbReference>
<comment type="caution">
    <text evidence="5">The sequence shown here is derived from an EMBL/GenBank/DDBJ whole genome shotgun (WGS) entry which is preliminary data.</text>
</comment>
<dbReference type="CDD" id="cd15482">
    <property type="entry name" value="Sialidase_non-viral"/>
    <property type="match status" value="1"/>
</dbReference>
<feature type="signal peptide" evidence="3">
    <location>
        <begin position="1"/>
        <end position="21"/>
    </location>
</feature>
<dbReference type="PANTHER" id="PTHR43739">
    <property type="entry name" value="XYLOGLUCANASE (EUROFUNG)"/>
    <property type="match status" value="1"/>
</dbReference>
<dbReference type="PANTHER" id="PTHR43739:SF5">
    <property type="entry name" value="EXO-ALPHA-SIALIDASE"/>
    <property type="match status" value="1"/>
</dbReference>
<feature type="domain" description="Sortilin N-terminal" evidence="4">
    <location>
        <begin position="132"/>
        <end position="257"/>
    </location>
</feature>
<feature type="domain" description="Sortilin N-terminal" evidence="4">
    <location>
        <begin position="289"/>
        <end position="401"/>
    </location>
</feature>
<dbReference type="InterPro" id="IPR015943">
    <property type="entry name" value="WD40/YVTN_repeat-like_dom_sf"/>
</dbReference>
<sequence>MTRRPLPLLLLGALATVPVAAYPTAGQAGDPLVDPAHYATLDWRLVGPFRGGRSVAVAGVPGHDRHYYQGTVGGGVWKTTNAGMSWENVSDGQLRTASVGAITVAPSDPNVVYVGMGEHAPRGVTTSHGDGVYRSTDAGRSWVHLGLDGTRAISRIVVHPTDPDVVYVAAQGAPYGASEERGVYRSHDGGATWERIHYVSETAGASELSMDPTNPRILYAAFWDHVREPWEVRSGGPGSGIWKSTDAGDSWTRLENGLPDLMGKIGVSVSGANPDVVYAIVEAEPDGGVFRSDDAGASWRRVNDVRGLRSRPWYYMEIFADPSDENTVYALNAPFWKSIDGGRTFQSISVGHGDTHDLWINPNDRDNLILADDGGAEVTFDGGDSWSTLYNQPTAQFYRVNADNRVPYWIYGGQQDNSSVAIKSRDFDGTIGPEDYRSSAGCESAWVAFDPDDPRLQYGGCYLGQINEVDDLLQTNRNIQVRPGLPASVQPRDMMYRFNWNAPIVVSPFDGTELYHAGNHLLRSRDRGNSWEEISPDLTRDDDARQGPGGTPITNEGAGGEVYGTIYSVALSAVERPVIWTGSDDGLVFVTRDDGATWTDVTPDIPEAMINAVEASPHDPATAYIAVTRYKFDDFTPMAYRTDDYGASWTPIVNGVPEDEWVRVIREDTEQPGLLYMGTELGMYVSFDRGDHWQSLQLDLPVTPITDLKVHQGDLVASTQGRAFWVLDDLGPLRQLHAAREEVPEAPVWLYTPSDVWRQFAGGGGGGDVGRNPPGGAQVHFRLADDVLESNDEGAVEVTLEFLDAAGSVVRTFTTAPGEGSGAPDRLSVSAGMNRVGWNLRHERVPNVDGLYTFGSLAGRMVPPGEYRARLSVEGAPAIERRFTVRDVPQVAAEVTAAQHAERDALVAAIRAELTALHGGVGDMQSAGAQIEAAVDRSREHARHDTIQAAANALADSIAAVDSMLVNRNWTSGQDPTVFPTRLNQFLIYLRSAVDGMPGAPTRGMRDQYEELTEEWRSYESRIDWILGPGIGAFNQLLESLGVQAVEVGGRRLIS</sequence>
<feature type="chain" id="PRO_5046434870" evidence="3">
    <location>
        <begin position="22"/>
        <end position="1055"/>
    </location>
</feature>
<dbReference type="Gene3D" id="2.130.10.10">
    <property type="entry name" value="YVTN repeat-like/Quinoprotein amine dehydrogenase"/>
    <property type="match status" value="5"/>
</dbReference>
<dbReference type="RefSeq" id="WP_405286646.1">
    <property type="nucleotide sequence ID" value="NZ_JBBHLI010000003.1"/>
</dbReference>
<protein>
    <submittedName>
        <fullName evidence="5">Glycosyl hydrolase</fullName>
    </submittedName>
</protein>
<dbReference type="GO" id="GO:0016787">
    <property type="term" value="F:hydrolase activity"/>
    <property type="evidence" value="ECO:0007669"/>
    <property type="project" value="UniProtKB-KW"/>
</dbReference>
<feature type="region of interest" description="Disordered" evidence="2">
    <location>
        <begin position="531"/>
        <end position="558"/>
    </location>
</feature>
<evidence type="ECO:0000313" key="6">
    <source>
        <dbReference type="Proteomes" id="UP001484239"/>
    </source>
</evidence>
<dbReference type="Pfam" id="PF15902">
    <property type="entry name" value="Sortilin-Vps10"/>
    <property type="match status" value="2"/>
</dbReference>
<keyword evidence="3" id="KW-0732">Signal</keyword>
<evidence type="ECO:0000256" key="3">
    <source>
        <dbReference type="SAM" id="SignalP"/>
    </source>
</evidence>
<reference evidence="5 6" key="1">
    <citation type="submission" date="2024-02" db="EMBL/GenBank/DDBJ databases">
        <title>A novel Gemmatimonadota bacterium.</title>
        <authorList>
            <person name="Du Z.-J."/>
            <person name="Ye Y.-Q."/>
        </authorList>
    </citation>
    <scope>NUCLEOTIDE SEQUENCE [LARGE SCALE GENOMIC DNA]</scope>
    <source>
        <strain evidence="5 6">DH-20</strain>
    </source>
</reference>
<organism evidence="5 6">
    <name type="scientific">Gaopeijia maritima</name>
    <dbReference type="NCBI Taxonomy" id="3119007"/>
    <lineage>
        <taxon>Bacteria</taxon>
        <taxon>Pseudomonadati</taxon>
        <taxon>Gemmatimonadota</taxon>
        <taxon>Longimicrobiia</taxon>
        <taxon>Gaopeijiales</taxon>
        <taxon>Gaopeijiaceae</taxon>
        <taxon>Gaopeijia</taxon>
    </lineage>
</organism>
<dbReference type="Proteomes" id="UP001484239">
    <property type="component" value="Unassembled WGS sequence"/>
</dbReference>
<evidence type="ECO:0000313" key="5">
    <source>
        <dbReference type="EMBL" id="MEK9500795.1"/>
    </source>
</evidence>
<proteinExistence type="predicted"/>
<keyword evidence="5" id="KW-0378">Hydrolase</keyword>